<feature type="compositionally biased region" description="Basic and acidic residues" evidence="1">
    <location>
        <begin position="243"/>
        <end position="256"/>
    </location>
</feature>
<organism evidence="4">
    <name type="scientific">Schizophyllum commune (strain H4-8 / FGSC 9210)</name>
    <name type="common">Split gill fungus</name>
    <dbReference type="NCBI Taxonomy" id="578458"/>
    <lineage>
        <taxon>Eukaryota</taxon>
        <taxon>Fungi</taxon>
        <taxon>Dikarya</taxon>
        <taxon>Basidiomycota</taxon>
        <taxon>Agaricomycotina</taxon>
        <taxon>Agaricomycetes</taxon>
        <taxon>Agaricomycetidae</taxon>
        <taxon>Agaricales</taxon>
        <taxon>Schizophyllaceae</taxon>
        <taxon>Schizophyllum</taxon>
    </lineage>
</organism>
<accession>D8Q5P8</accession>
<dbReference type="KEGG" id="scm:SCHCO_02625264"/>
<evidence type="ECO:0000256" key="2">
    <source>
        <dbReference type="SAM" id="SignalP"/>
    </source>
</evidence>
<evidence type="ECO:0000313" key="3">
    <source>
        <dbReference type="EMBL" id="EFI97445.1"/>
    </source>
</evidence>
<sequence>MSLKLAKIALFVLLVSFLSWRTSAELDPSGAANSASELKTTQSQHQDEPLLAWFSEHDGWRSRATLLGPSALPANLTSSNLLFAVTESGMIGDIVLLTIFTSPDFDAPSTLLHTTASDLLAGAVEQVPIAPPIIQRGVGGHEVDSHIAIDAAGHMWRLYPDDYAAFLGLLHAAEVETKEISNFYIAHTATCQSMFYLVHPDAGAERSSSGASTVPIRKVGVDAYSKYRRKLSSAPSWDEEDDTKAPVDEADEQRASTRRELPQALYELLGLAQEGAKGFWDEQPDAEVLRAIRDVLPRSLLSRLYLRSDYASA</sequence>
<protein>
    <submittedName>
        <fullName evidence="3">Uncharacterized protein</fullName>
    </submittedName>
</protein>
<reference evidence="3 4" key="1">
    <citation type="journal article" date="2010" name="Nat. Biotechnol.">
        <title>Genome sequence of the model mushroom Schizophyllum commune.</title>
        <authorList>
            <person name="Ohm R.A."/>
            <person name="de Jong J.F."/>
            <person name="Lugones L.G."/>
            <person name="Aerts A."/>
            <person name="Kothe E."/>
            <person name="Stajich J.E."/>
            <person name="de Vries R.P."/>
            <person name="Record E."/>
            <person name="Levasseur A."/>
            <person name="Baker S.E."/>
            <person name="Bartholomew K.A."/>
            <person name="Coutinho P.M."/>
            <person name="Erdmann S."/>
            <person name="Fowler T.J."/>
            <person name="Gathman A.C."/>
            <person name="Lombard V."/>
            <person name="Henrissat B."/>
            <person name="Knabe N."/>
            <person name="Kuees U."/>
            <person name="Lilly W.W."/>
            <person name="Lindquist E."/>
            <person name="Lucas S."/>
            <person name="Magnuson J.K."/>
            <person name="Piumi F."/>
            <person name="Raudaskoski M."/>
            <person name="Salamov A."/>
            <person name="Schmutz J."/>
            <person name="Schwarze F.W.M.R."/>
            <person name="vanKuyk P.A."/>
            <person name="Horton J.S."/>
            <person name="Grigoriev I.V."/>
            <person name="Woesten H.A.B."/>
        </authorList>
    </citation>
    <scope>NUCLEOTIDE SEQUENCE [LARGE SCALE GENOMIC DNA]</scope>
    <source>
        <strain evidence="4">H4-8 / FGSC 9210</strain>
    </source>
</reference>
<evidence type="ECO:0000313" key="4">
    <source>
        <dbReference type="Proteomes" id="UP000007431"/>
    </source>
</evidence>
<feature type="chain" id="PRO_5003120614" evidence="2">
    <location>
        <begin position="25"/>
        <end position="313"/>
    </location>
</feature>
<dbReference type="EMBL" id="GL377306">
    <property type="protein sequence ID" value="EFI97445.1"/>
    <property type="molecule type" value="Genomic_DNA"/>
</dbReference>
<name>D8Q5P8_SCHCM</name>
<dbReference type="Proteomes" id="UP000007431">
    <property type="component" value="Unassembled WGS sequence"/>
</dbReference>
<dbReference type="HOGENOM" id="CLU_888907_0_0_1"/>
<dbReference type="RefSeq" id="XP_003032348.1">
    <property type="nucleotide sequence ID" value="XM_003032302.1"/>
</dbReference>
<dbReference type="OrthoDB" id="10373222at2759"/>
<gene>
    <name evidence="3" type="ORF">SCHCODRAFT_109291</name>
</gene>
<keyword evidence="2" id="KW-0732">Signal</keyword>
<proteinExistence type="predicted"/>
<keyword evidence="4" id="KW-1185">Reference proteome</keyword>
<dbReference type="VEuPathDB" id="FungiDB:SCHCODRAFT_02625264"/>
<feature type="non-terminal residue" evidence="3">
    <location>
        <position position="313"/>
    </location>
</feature>
<dbReference type="AlphaFoldDB" id="D8Q5P8"/>
<dbReference type="InParanoid" id="D8Q5P8"/>
<dbReference type="GeneID" id="9589991"/>
<feature type="signal peptide" evidence="2">
    <location>
        <begin position="1"/>
        <end position="24"/>
    </location>
</feature>
<feature type="region of interest" description="Disordered" evidence="1">
    <location>
        <begin position="235"/>
        <end position="256"/>
    </location>
</feature>
<evidence type="ECO:0000256" key="1">
    <source>
        <dbReference type="SAM" id="MobiDB-lite"/>
    </source>
</evidence>